<organism evidence="1 2">
    <name type="scientific">Leptothrix discophora</name>
    <dbReference type="NCBI Taxonomy" id="89"/>
    <lineage>
        <taxon>Bacteria</taxon>
        <taxon>Pseudomonadati</taxon>
        <taxon>Pseudomonadota</taxon>
        <taxon>Betaproteobacteria</taxon>
        <taxon>Burkholderiales</taxon>
        <taxon>Sphaerotilaceae</taxon>
        <taxon>Leptothrix</taxon>
    </lineage>
</organism>
<name>A0ABT9G1P2_LEPDI</name>
<sequence length="238" mass="26191">MSQYSFLPEPIQLVVPNSVKSADSPGIGVAYSGQRYVLKVGSPIHPLLPASEWLCCGLAKALSLAVPHVEVCMMPTGELAFGSRMEGGIVAYDFLPLARPTTSNPSVVSGTYVLDMFTANNDRHAGNWLVTDTGGSHVLRPIDFSRAMFFRYPLPTPPFGQSDNSGQFYTVAKLTGTVQRAEAQATHALLSQLPKSVWRGIVSSVPGHWMPSGLDTELINWWWSPQWRTRLKWMESQL</sequence>
<keyword evidence="2" id="KW-1185">Reference proteome</keyword>
<evidence type="ECO:0008006" key="3">
    <source>
        <dbReference type="Google" id="ProtNLM"/>
    </source>
</evidence>
<comment type="caution">
    <text evidence="1">The sequence shown here is derived from an EMBL/GenBank/DDBJ whole genome shotgun (WGS) entry which is preliminary data.</text>
</comment>
<dbReference type="EMBL" id="JAUZEE010000003">
    <property type="protein sequence ID" value="MDP4300368.1"/>
    <property type="molecule type" value="Genomic_DNA"/>
</dbReference>
<dbReference type="RefSeq" id="WP_305748929.1">
    <property type="nucleotide sequence ID" value="NZ_JAUZEE010000003.1"/>
</dbReference>
<dbReference type="Proteomes" id="UP001235760">
    <property type="component" value="Unassembled WGS sequence"/>
</dbReference>
<evidence type="ECO:0000313" key="1">
    <source>
        <dbReference type="EMBL" id="MDP4300368.1"/>
    </source>
</evidence>
<accession>A0ABT9G1P2</accession>
<gene>
    <name evidence="1" type="ORF">Q8X39_06935</name>
</gene>
<reference evidence="1 2" key="1">
    <citation type="submission" date="2023-08" db="EMBL/GenBank/DDBJ databases">
        <authorList>
            <person name="Roldan D.M."/>
            <person name="Menes R.J."/>
        </authorList>
    </citation>
    <scope>NUCLEOTIDE SEQUENCE [LARGE SCALE GENOMIC DNA]</scope>
    <source>
        <strain evidence="1 2">CCM 2812</strain>
    </source>
</reference>
<proteinExistence type="predicted"/>
<protein>
    <recommendedName>
        <fullName evidence="3">PI3K/PI4K catalytic domain-containing protein</fullName>
    </recommendedName>
</protein>
<evidence type="ECO:0000313" key="2">
    <source>
        <dbReference type="Proteomes" id="UP001235760"/>
    </source>
</evidence>